<evidence type="ECO:0000313" key="1">
    <source>
        <dbReference type="Proteomes" id="UP000887565"/>
    </source>
</evidence>
<dbReference type="WBParaSite" id="nRc.2.0.1.t30224-RA">
    <property type="protein sequence ID" value="nRc.2.0.1.t30224-RA"/>
    <property type="gene ID" value="nRc.2.0.1.g30224"/>
</dbReference>
<protein>
    <submittedName>
        <fullName evidence="2">Uncharacterized protein</fullName>
    </submittedName>
</protein>
<dbReference type="AlphaFoldDB" id="A0A915JW19"/>
<sequence>MFDAIPYLEKRPAGKKRQMRHFILAQMSVHKKMLISSQHPRKKESFILAFSGGIKYNRRNVTEQ</sequence>
<proteinExistence type="predicted"/>
<organism evidence="1 2">
    <name type="scientific">Romanomermis culicivorax</name>
    <name type="common">Nematode worm</name>
    <dbReference type="NCBI Taxonomy" id="13658"/>
    <lineage>
        <taxon>Eukaryota</taxon>
        <taxon>Metazoa</taxon>
        <taxon>Ecdysozoa</taxon>
        <taxon>Nematoda</taxon>
        <taxon>Enoplea</taxon>
        <taxon>Dorylaimia</taxon>
        <taxon>Mermithida</taxon>
        <taxon>Mermithoidea</taxon>
        <taxon>Mermithidae</taxon>
        <taxon>Romanomermis</taxon>
    </lineage>
</organism>
<name>A0A915JW19_ROMCU</name>
<keyword evidence="1" id="KW-1185">Reference proteome</keyword>
<dbReference type="Proteomes" id="UP000887565">
    <property type="component" value="Unplaced"/>
</dbReference>
<accession>A0A915JW19</accession>
<reference evidence="2" key="1">
    <citation type="submission" date="2022-11" db="UniProtKB">
        <authorList>
            <consortium name="WormBaseParasite"/>
        </authorList>
    </citation>
    <scope>IDENTIFICATION</scope>
</reference>
<evidence type="ECO:0000313" key="2">
    <source>
        <dbReference type="WBParaSite" id="nRc.2.0.1.t30224-RA"/>
    </source>
</evidence>